<name>A0ABS2JK74_9ACTN</name>
<comment type="caution">
    <text evidence="1">The sequence shown here is derived from an EMBL/GenBank/DDBJ whole genome shotgun (WGS) entry which is preliminary data.</text>
</comment>
<accession>A0ABS2JK74</accession>
<proteinExistence type="predicted"/>
<reference evidence="1 2" key="1">
    <citation type="submission" date="2021-02" db="EMBL/GenBank/DDBJ databases">
        <authorList>
            <person name="Lee D.-H."/>
        </authorList>
    </citation>
    <scope>NUCLEOTIDE SEQUENCE [LARGE SCALE GENOMIC DNA]</scope>
    <source>
        <strain evidence="1 2">MMS20-R2-29</strain>
    </source>
</reference>
<organism evidence="1 2">
    <name type="scientific">Micromonospora humidisoli</name>
    <dbReference type="NCBI Taxonomy" id="2807622"/>
    <lineage>
        <taxon>Bacteria</taxon>
        <taxon>Bacillati</taxon>
        <taxon>Actinomycetota</taxon>
        <taxon>Actinomycetes</taxon>
        <taxon>Micromonosporales</taxon>
        <taxon>Micromonosporaceae</taxon>
        <taxon>Micromonospora</taxon>
    </lineage>
</organism>
<evidence type="ECO:0000313" key="2">
    <source>
        <dbReference type="Proteomes" id="UP000809587"/>
    </source>
</evidence>
<keyword evidence="2" id="KW-1185">Reference proteome</keyword>
<protein>
    <submittedName>
        <fullName evidence="1">Uncharacterized protein</fullName>
    </submittedName>
</protein>
<sequence length="193" mass="20451">MGGIDDELGRFDWSRIQTYQGYAEMVPHAVRGLVAAPDKKEAVRLGEWIERILLSVAGPCEGCTPVATVLVATLPEMTSAGRSVALDLLSLIGTAEITGPAHEQIGAVDVAEIRQAVAGGFRHYVAVLQTESSSEADLYSCIDLMDILAFDDPRLTAVATAALKGIRTGGRDPGLAMAIENTLDDLTNPSRNS</sequence>
<evidence type="ECO:0000313" key="1">
    <source>
        <dbReference type="EMBL" id="MBM7086902.1"/>
    </source>
</evidence>
<dbReference type="Proteomes" id="UP000809587">
    <property type="component" value="Unassembled WGS sequence"/>
</dbReference>
<dbReference type="RefSeq" id="WP_204962081.1">
    <property type="nucleotide sequence ID" value="NZ_JAFEUO010000015.1"/>
</dbReference>
<gene>
    <name evidence="1" type="ORF">JQN84_30705</name>
</gene>
<dbReference type="EMBL" id="JAFEUO010000015">
    <property type="protein sequence ID" value="MBM7086902.1"/>
    <property type="molecule type" value="Genomic_DNA"/>
</dbReference>